<dbReference type="EMBL" id="CATOUU010000980">
    <property type="protein sequence ID" value="CAI9964591.1"/>
    <property type="molecule type" value="Genomic_DNA"/>
</dbReference>
<reference evidence="3 4" key="2">
    <citation type="submission" date="2024-07" db="EMBL/GenBank/DDBJ databases">
        <authorList>
            <person name="Akdeniz Z."/>
        </authorList>
    </citation>
    <scope>NUCLEOTIDE SEQUENCE [LARGE SCALE GENOMIC DNA]</scope>
</reference>
<evidence type="ECO:0000313" key="3">
    <source>
        <dbReference type="EMBL" id="CAL6116064.1"/>
    </source>
</evidence>
<keyword evidence="4" id="KW-1185">Reference proteome</keyword>
<comment type="caution">
    <text evidence="2">The sequence shown here is derived from an EMBL/GenBank/DDBJ whole genome shotgun (WGS) entry which is preliminary data.</text>
</comment>
<keyword evidence="1" id="KW-0472">Membrane</keyword>
<organism evidence="2">
    <name type="scientific">Hexamita inflata</name>
    <dbReference type="NCBI Taxonomy" id="28002"/>
    <lineage>
        <taxon>Eukaryota</taxon>
        <taxon>Metamonada</taxon>
        <taxon>Diplomonadida</taxon>
        <taxon>Hexamitidae</taxon>
        <taxon>Hexamitinae</taxon>
        <taxon>Hexamita</taxon>
    </lineage>
</organism>
<reference evidence="2" key="1">
    <citation type="submission" date="2023-06" db="EMBL/GenBank/DDBJ databases">
        <authorList>
            <person name="Kurt Z."/>
        </authorList>
    </citation>
    <scope>NUCLEOTIDE SEQUENCE</scope>
</reference>
<dbReference type="EMBL" id="CAXDID020000949">
    <property type="protein sequence ID" value="CAL6116064.1"/>
    <property type="molecule type" value="Genomic_DNA"/>
</dbReference>
<feature type="transmembrane region" description="Helical" evidence="1">
    <location>
        <begin position="61"/>
        <end position="78"/>
    </location>
</feature>
<protein>
    <submittedName>
        <fullName evidence="3">Hypothetical_protein</fullName>
    </submittedName>
</protein>
<evidence type="ECO:0000256" key="1">
    <source>
        <dbReference type="SAM" id="Phobius"/>
    </source>
</evidence>
<name>A0AA86QRA8_9EUKA</name>
<dbReference type="AlphaFoldDB" id="A0AA86QRA8"/>
<proteinExistence type="predicted"/>
<gene>
    <name evidence="2" type="ORF">HINF_LOCUS52236</name>
    <name evidence="3" type="ORF">HINF_LOCUS78899</name>
</gene>
<accession>A0AA86QRA8</accession>
<evidence type="ECO:0000313" key="2">
    <source>
        <dbReference type="EMBL" id="CAI9964591.1"/>
    </source>
</evidence>
<evidence type="ECO:0000313" key="4">
    <source>
        <dbReference type="Proteomes" id="UP001642409"/>
    </source>
</evidence>
<sequence length="107" mass="13279">MFSENRLERHKINQQNYTYRKLIKQRNLVVFQTMRQNKLKRRNTRQNLRRYIVADFTEVRILFQFIIVIFMIILNYIINIPLHLRSKQELWQQDQTSSPIRNKQAKT</sequence>
<keyword evidence="1" id="KW-0812">Transmembrane</keyword>
<keyword evidence="1" id="KW-1133">Transmembrane helix</keyword>
<dbReference type="Proteomes" id="UP001642409">
    <property type="component" value="Unassembled WGS sequence"/>
</dbReference>